<feature type="region of interest" description="Disordered" evidence="1">
    <location>
        <begin position="109"/>
        <end position="134"/>
    </location>
</feature>
<name>A0A9X6XV90_BACCE</name>
<gene>
    <name evidence="2" type="ORF">CON36_34020</name>
</gene>
<sequence>MPIKITVTGKPVAIRQTVYENNTVVCLDFEEGGSVNPPKGLPQASTITTTVLMNQKQWNKLLKSVKEAGDTIKTAHKFLIQGEINVDLPMDIVEGDIGITAFQAQYLPQAEKSKEEKPSKDEENTPSLEDKKVEKNNNNKEIMIKNKSFVVLEELDLSLQNIKIPETFLSINPKPEKVQNNIKHYKRNGKFNGEIVVIKEQNDWLLIDGYAKYVAAKEMNLSSLNVSHIDDGNSAATKELVGVL</sequence>
<protein>
    <submittedName>
        <fullName evidence="2">Plasmid stabilization protein</fullName>
    </submittedName>
</protein>
<evidence type="ECO:0000313" key="3">
    <source>
        <dbReference type="Proteomes" id="UP000219922"/>
    </source>
</evidence>
<dbReference type="RefSeq" id="WP_098007033.1">
    <property type="nucleotide sequence ID" value="NZ_NVMX01000197.1"/>
</dbReference>
<accession>A0A9X6XV90</accession>
<dbReference type="Proteomes" id="UP000219922">
    <property type="component" value="Unassembled WGS sequence"/>
</dbReference>
<evidence type="ECO:0000256" key="1">
    <source>
        <dbReference type="SAM" id="MobiDB-lite"/>
    </source>
</evidence>
<proteinExistence type="predicted"/>
<organism evidence="2 3">
    <name type="scientific">Bacillus cereus</name>
    <dbReference type="NCBI Taxonomy" id="1396"/>
    <lineage>
        <taxon>Bacteria</taxon>
        <taxon>Bacillati</taxon>
        <taxon>Bacillota</taxon>
        <taxon>Bacilli</taxon>
        <taxon>Bacillales</taxon>
        <taxon>Bacillaceae</taxon>
        <taxon>Bacillus</taxon>
        <taxon>Bacillus cereus group</taxon>
    </lineage>
</organism>
<dbReference type="EMBL" id="NVMX01000197">
    <property type="protein sequence ID" value="PDZ94398.1"/>
    <property type="molecule type" value="Genomic_DNA"/>
</dbReference>
<reference evidence="2 3" key="1">
    <citation type="submission" date="2017-09" db="EMBL/GenBank/DDBJ databases">
        <title>Large-scale bioinformatics analysis of Bacillus genomes uncovers conserved roles of natural products in bacterial physiology.</title>
        <authorList>
            <consortium name="Agbiome Team Llc"/>
            <person name="Bleich R.M."/>
            <person name="Grubbs K.J."/>
            <person name="Santa Maria K.C."/>
            <person name="Allen S.E."/>
            <person name="Farag S."/>
            <person name="Shank E.A."/>
            <person name="Bowers A."/>
        </authorList>
    </citation>
    <scope>NUCLEOTIDE SEQUENCE [LARGE SCALE GENOMIC DNA]</scope>
    <source>
        <strain evidence="2 3">AFS092789</strain>
    </source>
</reference>
<dbReference type="AlphaFoldDB" id="A0A9X6XV90"/>
<comment type="caution">
    <text evidence="2">The sequence shown here is derived from an EMBL/GenBank/DDBJ whole genome shotgun (WGS) entry which is preliminary data.</text>
</comment>
<evidence type="ECO:0000313" key="2">
    <source>
        <dbReference type="EMBL" id="PDZ94398.1"/>
    </source>
</evidence>
<feature type="compositionally biased region" description="Basic and acidic residues" evidence="1">
    <location>
        <begin position="111"/>
        <end position="134"/>
    </location>
</feature>